<comment type="cofactor">
    <cofactor evidence="1">
        <name>Zn(2+)</name>
        <dbReference type="ChEBI" id="CHEBI:29105"/>
    </cofactor>
</comment>
<feature type="active site" description="Proton acceptor" evidence="6">
    <location>
        <position position="135"/>
    </location>
</feature>
<dbReference type="PROSITE" id="PS50305">
    <property type="entry name" value="SIRTUIN"/>
    <property type="match status" value="1"/>
</dbReference>
<dbReference type="RefSeq" id="XP_001311773.1">
    <property type="nucleotide sequence ID" value="XM_001311772.1"/>
</dbReference>
<dbReference type="InterPro" id="IPR026591">
    <property type="entry name" value="Sirtuin_cat_small_dom_sf"/>
</dbReference>
<gene>
    <name evidence="8" type="ORF">TVAG_409810</name>
</gene>
<dbReference type="Pfam" id="PF02146">
    <property type="entry name" value="SIR2"/>
    <property type="match status" value="1"/>
</dbReference>
<dbReference type="GO" id="GO:0017136">
    <property type="term" value="F:histone deacetylase activity, NAD-dependent"/>
    <property type="evidence" value="ECO:0000318"/>
    <property type="project" value="GO_Central"/>
</dbReference>
<dbReference type="VEuPathDB" id="TrichDB:TVAGG3_0365470"/>
<name>A2F8E1_TRIV3</name>
<dbReference type="InterPro" id="IPR003000">
    <property type="entry name" value="Sirtuin"/>
</dbReference>
<evidence type="ECO:0000256" key="3">
    <source>
        <dbReference type="ARBA" id="ARBA00022723"/>
    </source>
</evidence>
<dbReference type="Gene3D" id="3.40.50.1220">
    <property type="entry name" value="TPP-binding domain"/>
    <property type="match status" value="1"/>
</dbReference>
<evidence type="ECO:0000313" key="8">
    <source>
        <dbReference type="EMBL" id="EAX98843.1"/>
    </source>
</evidence>
<dbReference type="Proteomes" id="UP000001542">
    <property type="component" value="Unassembled WGS sequence"/>
</dbReference>
<keyword evidence="3 6" id="KW-0479">Metal-binding</keyword>
<organism evidence="8 9">
    <name type="scientific">Trichomonas vaginalis (strain ATCC PRA-98 / G3)</name>
    <dbReference type="NCBI Taxonomy" id="412133"/>
    <lineage>
        <taxon>Eukaryota</taxon>
        <taxon>Metamonada</taxon>
        <taxon>Parabasalia</taxon>
        <taxon>Trichomonadida</taxon>
        <taxon>Trichomonadidae</taxon>
        <taxon>Trichomonas</taxon>
    </lineage>
</organism>
<dbReference type="InterPro" id="IPR050134">
    <property type="entry name" value="NAD-dep_sirtuin_deacylases"/>
</dbReference>
<dbReference type="GO" id="GO:0046872">
    <property type="term" value="F:metal ion binding"/>
    <property type="evidence" value="ECO:0007669"/>
    <property type="project" value="UniProtKB-KW"/>
</dbReference>
<dbReference type="PANTHER" id="PTHR11085:SF6">
    <property type="entry name" value="NAD-DEPENDENT PROTEIN DEACETYLASE SIRTUIN-2"/>
    <property type="match status" value="1"/>
</dbReference>
<feature type="domain" description="Deacetylase sirtuin-type" evidence="7">
    <location>
        <begin position="1"/>
        <end position="307"/>
    </location>
</feature>
<dbReference type="STRING" id="5722.A2F8E1"/>
<dbReference type="eggNOG" id="KOG2684">
    <property type="taxonomic scope" value="Eukaryota"/>
</dbReference>
<dbReference type="GO" id="GO:0070403">
    <property type="term" value="F:NAD+ binding"/>
    <property type="evidence" value="ECO:0007669"/>
    <property type="project" value="InterPro"/>
</dbReference>
<dbReference type="OMA" id="HRTERMK"/>
<evidence type="ECO:0000256" key="2">
    <source>
        <dbReference type="ARBA" id="ARBA00022679"/>
    </source>
</evidence>
<dbReference type="PANTHER" id="PTHR11085">
    <property type="entry name" value="NAD-DEPENDENT PROTEIN DEACYLASE SIRTUIN-5, MITOCHONDRIAL-RELATED"/>
    <property type="match status" value="1"/>
</dbReference>
<protein>
    <submittedName>
        <fullName evidence="8">Transcriptional regulator, Sir2 family protein</fullName>
    </submittedName>
</protein>
<dbReference type="SMR" id="A2F8E1"/>
<dbReference type="InterPro" id="IPR029035">
    <property type="entry name" value="DHS-like_NAD/FAD-binding_dom"/>
</dbReference>
<dbReference type="InterPro" id="IPR026590">
    <property type="entry name" value="Ssirtuin_cat_dom"/>
</dbReference>
<dbReference type="SUPFAM" id="SSF52467">
    <property type="entry name" value="DHS-like NAD/FAD-binding domain"/>
    <property type="match status" value="1"/>
</dbReference>
<feature type="binding site" evidence="6">
    <location>
        <position position="178"/>
    </location>
    <ligand>
        <name>Zn(2+)</name>
        <dbReference type="ChEBI" id="CHEBI:29105"/>
    </ligand>
</feature>
<dbReference type="VEuPathDB" id="TrichDB:TVAG_409810"/>
<dbReference type="EMBL" id="DS113660">
    <property type="protein sequence ID" value="EAX98843.1"/>
    <property type="molecule type" value="Genomic_DNA"/>
</dbReference>
<sequence length="331" mass="37232">MPKPDPCEILAQKIISGNYKNVIVLTGAGISTAAGIPDFRSPAIGIYATLKSASRLKFRDPTFVFDIDVFMDDPKPFWWIFSHLWPKDLWPRPTEMHYFIGYLNQLGVLKRVYTQNVDGLEIPGGLPEDKLVQCHGALPTCHCCDCHAAVPLAECLRQIQPNFENRRLNMTNAVVPHCPSCDGEHVKPDVTFFGEAMPDRFEQTLYEDFHSCDLCIITGTSLGVYPFADLVEEVPAGIPRFVINYDKVKAKGGRLRETWHAFKSWLTFGFFNYSGVFVYGKGKDFFIGGDCQEAVKKIIAKANLQTQFEEYKASCANIPYPLRAAADDNQQ</sequence>
<evidence type="ECO:0000256" key="1">
    <source>
        <dbReference type="ARBA" id="ARBA00001947"/>
    </source>
</evidence>
<keyword evidence="9" id="KW-1185">Reference proteome</keyword>
<dbReference type="Gene3D" id="3.30.1600.10">
    <property type="entry name" value="SIR2/SIRT2 'Small Domain"/>
    <property type="match status" value="1"/>
</dbReference>
<dbReference type="InParanoid" id="A2F8E1"/>
<reference evidence="8" key="2">
    <citation type="journal article" date="2007" name="Science">
        <title>Draft genome sequence of the sexually transmitted pathogen Trichomonas vaginalis.</title>
        <authorList>
            <person name="Carlton J.M."/>
            <person name="Hirt R.P."/>
            <person name="Silva J.C."/>
            <person name="Delcher A.L."/>
            <person name="Schatz M."/>
            <person name="Zhao Q."/>
            <person name="Wortman J.R."/>
            <person name="Bidwell S.L."/>
            <person name="Alsmark U.C.M."/>
            <person name="Besteiro S."/>
            <person name="Sicheritz-Ponten T."/>
            <person name="Noel C.J."/>
            <person name="Dacks J.B."/>
            <person name="Foster P.G."/>
            <person name="Simillion C."/>
            <person name="Van de Peer Y."/>
            <person name="Miranda-Saavedra D."/>
            <person name="Barton G.J."/>
            <person name="Westrop G.D."/>
            <person name="Mueller S."/>
            <person name="Dessi D."/>
            <person name="Fiori P.L."/>
            <person name="Ren Q."/>
            <person name="Paulsen I."/>
            <person name="Zhang H."/>
            <person name="Bastida-Corcuera F.D."/>
            <person name="Simoes-Barbosa A."/>
            <person name="Brown M.T."/>
            <person name="Hayes R.D."/>
            <person name="Mukherjee M."/>
            <person name="Okumura C.Y."/>
            <person name="Schneider R."/>
            <person name="Smith A.J."/>
            <person name="Vanacova S."/>
            <person name="Villalvazo M."/>
            <person name="Haas B.J."/>
            <person name="Pertea M."/>
            <person name="Feldblyum T.V."/>
            <person name="Utterback T.R."/>
            <person name="Shu C.L."/>
            <person name="Osoegawa K."/>
            <person name="de Jong P.J."/>
            <person name="Hrdy I."/>
            <person name="Horvathova L."/>
            <person name="Zubacova Z."/>
            <person name="Dolezal P."/>
            <person name="Malik S.B."/>
            <person name="Logsdon J.M. Jr."/>
            <person name="Henze K."/>
            <person name="Gupta A."/>
            <person name="Wang C.C."/>
            <person name="Dunne R.L."/>
            <person name="Upcroft J.A."/>
            <person name="Upcroft P."/>
            <person name="White O."/>
            <person name="Salzberg S.L."/>
            <person name="Tang P."/>
            <person name="Chiu C.-H."/>
            <person name="Lee Y.-S."/>
            <person name="Embley T.M."/>
            <person name="Coombs G.H."/>
            <person name="Mottram J.C."/>
            <person name="Tachezy J."/>
            <person name="Fraser-Liggett C.M."/>
            <person name="Johnson P.J."/>
        </authorList>
    </citation>
    <scope>NUCLEOTIDE SEQUENCE [LARGE SCALE GENOMIC DNA]</scope>
    <source>
        <strain evidence="8">G3</strain>
    </source>
</reference>
<evidence type="ECO:0000256" key="5">
    <source>
        <dbReference type="ARBA" id="ARBA00023027"/>
    </source>
</evidence>
<evidence type="ECO:0000256" key="6">
    <source>
        <dbReference type="PROSITE-ProRule" id="PRU00236"/>
    </source>
</evidence>
<accession>A2F8E1</accession>
<dbReference type="OrthoDB" id="424302at2759"/>
<feature type="binding site" evidence="6">
    <location>
        <position position="143"/>
    </location>
    <ligand>
        <name>Zn(2+)</name>
        <dbReference type="ChEBI" id="CHEBI:29105"/>
    </ligand>
</feature>
<keyword evidence="2" id="KW-0808">Transferase</keyword>
<dbReference type="GO" id="GO:0000183">
    <property type="term" value="P:rDNA heterochromatin formation"/>
    <property type="evidence" value="ECO:0000318"/>
    <property type="project" value="GO_Central"/>
</dbReference>
<keyword evidence="5" id="KW-0520">NAD</keyword>
<dbReference type="KEGG" id="tva:4756645"/>
<dbReference type="GO" id="GO:0005634">
    <property type="term" value="C:nucleus"/>
    <property type="evidence" value="ECO:0000318"/>
    <property type="project" value="GO_Central"/>
</dbReference>
<feature type="binding site" evidence="6">
    <location>
        <position position="146"/>
    </location>
    <ligand>
        <name>Zn(2+)</name>
        <dbReference type="ChEBI" id="CHEBI:29105"/>
    </ligand>
</feature>
<keyword evidence="4 6" id="KW-0862">Zinc</keyword>
<evidence type="ECO:0000256" key="4">
    <source>
        <dbReference type="ARBA" id="ARBA00022833"/>
    </source>
</evidence>
<reference evidence="8" key="1">
    <citation type="submission" date="2006-10" db="EMBL/GenBank/DDBJ databases">
        <authorList>
            <person name="Amadeo P."/>
            <person name="Zhao Q."/>
            <person name="Wortman J."/>
            <person name="Fraser-Liggett C."/>
            <person name="Carlton J."/>
        </authorList>
    </citation>
    <scope>NUCLEOTIDE SEQUENCE</scope>
    <source>
        <strain evidence="8">G3</strain>
    </source>
</reference>
<feature type="binding site" evidence="6">
    <location>
        <position position="181"/>
    </location>
    <ligand>
        <name>Zn(2+)</name>
        <dbReference type="ChEBI" id="CHEBI:29105"/>
    </ligand>
</feature>
<proteinExistence type="predicted"/>
<evidence type="ECO:0000313" key="9">
    <source>
        <dbReference type="Proteomes" id="UP000001542"/>
    </source>
</evidence>
<evidence type="ECO:0000259" key="7">
    <source>
        <dbReference type="PROSITE" id="PS50305"/>
    </source>
</evidence>
<dbReference type="AlphaFoldDB" id="A2F8E1"/>